<comment type="caution">
    <text evidence="7">The sequence shown here is derived from an EMBL/GenBank/DDBJ whole genome shotgun (WGS) entry which is preliminary data.</text>
</comment>
<proteinExistence type="inferred from homology"/>
<feature type="domain" description="Rod shape-determining protein MreC beta-barrel core" evidence="6">
    <location>
        <begin position="127"/>
        <end position="273"/>
    </location>
</feature>
<dbReference type="PANTHER" id="PTHR34138">
    <property type="entry name" value="CELL SHAPE-DETERMINING PROTEIN MREC"/>
    <property type="match status" value="1"/>
</dbReference>
<evidence type="ECO:0000256" key="2">
    <source>
        <dbReference type="ARBA" id="ARBA00013855"/>
    </source>
</evidence>
<name>A0ABT0WV88_9BURK</name>
<sequence length="360" mass="38194">MEYSPPPLFKQGASARVKMMVFAGISIALLLVDSRMHALTAVRQAVGTVLYPVQMAALVPRDVALGVGNYFSSLSALEKQVRDLKHEQIASAQILQQAQLNIVENNHLRKLMEARERVPVKTMMAEVLYDTRDSATRKIVLDRGIQHGVELGRPVIDNLGVVGQVTRVFPFTSEVTLLTDEEQAIPVQLLRNGVRSVAIGRGKSGTMELRFTAPSADIQIGDIVITSGLDGLYPAGLAVARVTLVERNAHGPFGRVVCQPLAGIERNTQLLILMTSPDIPPRPPAEEVKTGRKIAGKMAPIKDPAKEPAAAAATPPAANTAAVPAAKPPASPAPKPAAPAGPVPTPVPTPAAVPPKEATR</sequence>
<evidence type="ECO:0000256" key="1">
    <source>
        <dbReference type="ARBA" id="ARBA00009369"/>
    </source>
</evidence>
<feature type="compositionally biased region" description="Low complexity" evidence="5">
    <location>
        <begin position="299"/>
        <end position="325"/>
    </location>
</feature>
<dbReference type="Gene3D" id="2.40.10.350">
    <property type="entry name" value="Rod shape-determining protein MreC, domain 2"/>
    <property type="match status" value="1"/>
</dbReference>
<evidence type="ECO:0000313" key="7">
    <source>
        <dbReference type="EMBL" id="MCM2567957.1"/>
    </source>
</evidence>
<dbReference type="EMBL" id="JAMQGR010000008">
    <property type="protein sequence ID" value="MCM2567957.1"/>
    <property type="molecule type" value="Genomic_DNA"/>
</dbReference>
<dbReference type="RefSeq" id="WP_251350977.1">
    <property type="nucleotide sequence ID" value="NZ_JAMQGR010000008.1"/>
</dbReference>
<dbReference type="NCBIfam" id="TIGR00219">
    <property type="entry name" value="mreC"/>
    <property type="match status" value="1"/>
</dbReference>
<evidence type="ECO:0000313" key="8">
    <source>
        <dbReference type="Proteomes" id="UP001202243"/>
    </source>
</evidence>
<keyword evidence="3" id="KW-0133">Cell shape</keyword>
<reference evidence="7 8" key="1">
    <citation type="submission" date="2022-06" db="EMBL/GenBank/DDBJ databases">
        <title>Janthinobacterium kumbetensis sp. nov., isolated from spring water in Turkey.</title>
        <authorList>
            <person name="Inan Bektas K."/>
            <person name="Belduz A.A."/>
            <person name="Canakci S."/>
            <person name="Nalcaoglu A."/>
            <person name="Ceylan E."/>
            <person name="Kati H."/>
        </authorList>
    </citation>
    <scope>NUCLEOTIDE SEQUENCE [LARGE SCALE GENOMIC DNA]</scope>
    <source>
        <strain evidence="7 8">GK</strain>
    </source>
</reference>
<dbReference type="PANTHER" id="PTHR34138:SF1">
    <property type="entry name" value="CELL SHAPE-DETERMINING PROTEIN MREC"/>
    <property type="match status" value="1"/>
</dbReference>
<gene>
    <name evidence="7" type="primary">mreC</name>
    <name evidence="7" type="ORF">NCG91_20330</name>
</gene>
<dbReference type="InterPro" id="IPR042175">
    <property type="entry name" value="Cell/Rod_MreC_2"/>
</dbReference>
<keyword evidence="8" id="KW-1185">Reference proteome</keyword>
<organism evidence="7 8">
    <name type="scientific">Janthinobacterium kumbetense</name>
    <dbReference type="NCBI Taxonomy" id="2950280"/>
    <lineage>
        <taxon>Bacteria</taxon>
        <taxon>Pseudomonadati</taxon>
        <taxon>Pseudomonadota</taxon>
        <taxon>Betaproteobacteria</taxon>
        <taxon>Burkholderiales</taxon>
        <taxon>Oxalobacteraceae</taxon>
        <taxon>Janthinobacterium</taxon>
    </lineage>
</organism>
<evidence type="ECO:0000256" key="3">
    <source>
        <dbReference type="ARBA" id="ARBA00022960"/>
    </source>
</evidence>
<evidence type="ECO:0000256" key="4">
    <source>
        <dbReference type="ARBA" id="ARBA00032089"/>
    </source>
</evidence>
<dbReference type="Pfam" id="PF04085">
    <property type="entry name" value="MreC"/>
    <property type="match status" value="1"/>
</dbReference>
<protein>
    <recommendedName>
        <fullName evidence="2">Cell shape-determining protein MreC</fullName>
    </recommendedName>
    <alternativeName>
        <fullName evidence="4">Cell shape protein MreC</fullName>
    </alternativeName>
</protein>
<dbReference type="InterPro" id="IPR055342">
    <property type="entry name" value="MreC_beta-barrel_core"/>
</dbReference>
<comment type="similarity">
    <text evidence="1">Belongs to the MreC family.</text>
</comment>
<dbReference type="Proteomes" id="UP001202243">
    <property type="component" value="Unassembled WGS sequence"/>
</dbReference>
<feature type="compositionally biased region" description="Pro residues" evidence="5">
    <location>
        <begin position="326"/>
        <end position="353"/>
    </location>
</feature>
<evidence type="ECO:0000256" key="5">
    <source>
        <dbReference type="SAM" id="MobiDB-lite"/>
    </source>
</evidence>
<evidence type="ECO:0000259" key="6">
    <source>
        <dbReference type="Pfam" id="PF04085"/>
    </source>
</evidence>
<dbReference type="Gene3D" id="2.40.10.340">
    <property type="entry name" value="Rod shape-determining protein MreC, domain 1"/>
    <property type="match status" value="1"/>
</dbReference>
<accession>A0ABT0WV88</accession>
<dbReference type="InterPro" id="IPR007221">
    <property type="entry name" value="MreC"/>
</dbReference>
<feature type="region of interest" description="Disordered" evidence="5">
    <location>
        <begin position="299"/>
        <end position="360"/>
    </location>
</feature>
<dbReference type="InterPro" id="IPR042177">
    <property type="entry name" value="Cell/Rod_1"/>
</dbReference>